<dbReference type="FunFam" id="3.40.390.10:FF:000009">
    <property type="entry name" value="Oligopeptidase A"/>
    <property type="match status" value="1"/>
</dbReference>
<evidence type="ECO:0000256" key="6">
    <source>
        <dbReference type="ARBA" id="ARBA00023049"/>
    </source>
</evidence>
<dbReference type="Gene3D" id="3.40.390.10">
    <property type="entry name" value="Collagenase (Catalytic Domain)"/>
    <property type="match status" value="1"/>
</dbReference>
<dbReference type="GO" id="GO:0046872">
    <property type="term" value="F:metal ion binding"/>
    <property type="evidence" value="ECO:0007669"/>
    <property type="project" value="UniProtKB-UniRule"/>
</dbReference>
<comment type="cofactor">
    <cofactor evidence="7">
        <name>Zn(2+)</name>
        <dbReference type="ChEBI" id="CHEBI:29105"/>
    </cofactor>
    <text evidence="7">Binds 1 zinc ion.</text>
</comment>
<evidence type="ECO:0000256" key="7">
    <source>
        <dbReference type="RuleBase" id="RU003435"/>
    </source>
</evidence>
<evidence type="ECO:0000313" key="10">
    <source>
        <dbReference type="Proteomes" id="UP000540191"/>
    </source>
</evidence>
<gene>
    <name evidence="9" type="ORF">HDA30_000872</name>
</gene>
<evidence type="ECO:0000313" key="9">
    <source>
        <dbReference type="EMBL" id="MBB4735364.1"/>
    </source>
</evidence>
<keyword evidence="5 7" id="KW-0862">Zinc</keyword>
<dbReference type="GO" id="GO:0006508">
    <property type="term" value="P:proteolysis"/>
    <property type="evidence" value="ECO:0007669"/>
    <property type="project" value="UniProtKB-KW"/>
</dbReference>
<reference evidence="9 10" key="1">
    <citation type="submission" date="2020-08" db="EMBL/GenBank/DDBJ databases">
        <title>Sequencing the genomes of 1000 actinobacteria strains.</title>
        <authorList>
            <person name="Klenk H.-P."/>
        </authorList>
    </citation>
    <scope>NUCLEOTIDE SEQUENCE [LARGE SCALE GENOMIC DNA]</scope>
    <source>
        <strain evidence="9 10">DSM 23974</strain>
    </source>
</reference>
<dbReference type="RefSeq" id="WP_184241217.1">
    <property type="nucleotide sequence ID" value="NZ_JACHNA010000001.1"/>
</dbReference>
<proteinExistence type="inferred from homology"/>
<dbReference type="GO" id="GO:0004180">
    <property type="term" value="F:carboxypeptidase activity"/>
    <property type="evidence" value="ECO:0007669"/>
    <property type="project" value="UniProtKB-KW"/>
</dbReference>
<organism evidence="9 10">
    <name type="scientific">Micrococcus cohnii</name>
    <dbReference type="NCBI Taxonomy" id="993416"/>
    <lineage>
        <taxon>Bacteria</taxon>
        <taxon>Bacillati</taxon>
        <taxon>Actinomycetota</taxon>
        <taxon>Actinomycetes</taxon>
        <taxon>Micrococcales</taxon>
        <taxon>Micrococcaceae</taxon>
        <taxon>Micrococcus</taxon>
    </lineage>
</organism>
<evidence type="ECO:0000256" key="2">
    <source>
        <dbReference type="ARBA" id="ARBA00022670"/>
    </source>
</evidence>
<accession>A0A7W7M374</accession>
<evidence type="ECO:0000256" key="1">
    <source>
        <dbReference type="ARBA" id="ARBA00006040"/>
    </source>
</evidence>
<dbReference type="InterPro" id="IPR034005">
    <property type="entry name" value="M3A_DCP"/>
</dbReference>
<dbReference type="Gene3D" id="1.10.1370.40">
    <property type="match status" value="1"/>
</dbReference>
<evidence type="ECO:0000256" key="4">
    <source>
        <dbReference type="ARBA" id="ARBA00022801"/>
    </source>
</evidence>
<comment type="caution">
    <text evidence="9">The sequence shown here is derived from an EMBL/GenBank/DDBJ whole genome shotgun (WGS) entry which is preliminary data.</text>
</comment>
<keyword evidence="9" id="KW-0121">Carboxypeptidase</keyword>
<keyword evidence="6 7" id="KW-0482">Metalloprotease</keyword>
<feature type="domain" description="Peptidase M3A/M3B catalytic" evidence="8">
    <location>
        <begin position="244"/>
        <end position="687"/>
    </location>
</feature>
<dbReference type="EC" id="3.4.15.5" evidence="9"/>
<dbReference type="GO" id="GO:0005829">
    <property type="term" value="C:cytosol"/>
    <property type="evidence" value="ECO:0007669"/>
    <property type="project" value="UniProtKB-ARBA"/>
</dbReference>
<keyword evidence="10" id="KW-1185">Reference proteome</keyword>
<dbReference type="GO" id="GO:0008241">
    <property type="term" value="F:peptidyl-dipeptidase activity"/>
    <property type="evidence" value="ECO:0007669"/>
    <property type="project" value="UniProtKB-EC"/>
</dbReference>
<dbReference type="InterPro" id="IPR024079">
    <property type="entry name" value="MetalloPept_cat_dom_sf"/>
</dbReference>
<dbReference type="GO" id="GO:0004222">
    <property type="term" value="F:metalloendopeptidase activity"/>
    <property type="evidence" value="ECO:0007669"/>
    <property type="project" value="InterPro"/>
</dbReference>
<dbReference type="CDD" id="cd06456">
    <property type="entry name" value="M3A_DCP"/>
    <property type="match status" value="1"/>
</dbReference>
<keyword evidence="3 7" id="KW-0479">Metal-binding</keyword>
<evidence type="ECO:0000256" key="5">
    <source>
        <dbReference type="ARBA" id="ARBA00022833"/>
    </source>
</evidence>
<sequence length="690" mass="75466">MTDITPTPALPEDNPLAAPSELPYGLPDFAALSDAQLADALRAGMAEQRAELEAIVGTDASADFENTVRALELSGRLLHRARAVLMTLTAADGTPGRQRLTEQISAELAAHDDAIWLDERLAERVACVETTGLGEQDARLLERTRERLELSGAALPAAQRDELRRINTELATLEAVYTRLLVEDAAARAVVVTDAERLRGLGDEDRAAAAAAAVEAGHAAQADPDEGPWLLTLSLFASQPWLVDLEDEGLRREVHEASLGRGRSGERETLSTAMRMVRLRLAKARLLGSSCWAEHALKDRAADSVEAVTHLLTSLVPAAMANARADAAVVGGEPDVPAWDWPRLSAEYARDRFQVDTAALRPHFELDRVLHRGVFAAATALYGLRFAERPELSAHLYRPGIRVFEVTDEDGAEVGLFVADLYARPTKSGGAWMHTVSDASAALGTRPVVFATMNVPAPPQGRPTLLTLDETTTLFHEFGHVLHALLARGEYASLSGANVPRDVVEFPSQVNEMWLREPSLVHAYARHVDTDEPLPAGTLERLQAADLWGEGYRTAEYLGAALIDWRWHTLTQQAVEEATADPLGFERRVLHEAGLDPSLVPPRYHTGCFKHVFGNDYAAGYYSYLWAEVLDADAVEWFRENGGLSRAAGDRFAAELLSRGDQRPMDVSYRAVTGRDPRLEPLLRRRGLRG</sequence>
<dbReference type="InterPro" id="IPR001567">
    <property type="entry name" value="Pept_M3A_M3B_dom"/>
</dbReference>
<comment type="similarity">
    <text evidence="1 7">Belongs to the peptidase M3 family.</text>
</comment>
<protein>
    <submittedName>
        <fullName evidence="9">Peptidyl-dipeptidase Dcp</fullName>
        <ecNumber evidence="9">3.4.15.5</ecNumber>
    </submittedName>
</protein>
<dbReference type="AlphaFoldDB" id="A0A7W7M374"/>
<keyword evidence="4 7" id="KW-0378">Hydrolase</keyword>
<dbReference type="InterPro" id="IPR045090">
    <property type="entry name" value="Pept_M3A_M3B"/>
</dbReference>
<dbReference type="Pfam" id="PF01432">
    <property type="entry name" value="Peptidase_M3"/>
    <property type="match status" value="1"/>
</dbReference>
<dbReference type="Gene3D" id="1.10.1370.10">
    <property type="entry name" value="Neurolysin, domain 3"/>
    <property type="match status" value="1"/>
</dbReference>
<dbReference type="EMBL" id="JACHNA010000001">
    <property type="protein sequence ID" value="MBB4735364.1"/>
    <property type="molecule type" value="Genomic_DNA"/>
</dbReference>
<keyword evidence="2 7" id="KW-0645">Protease</keyword>
<dbReference type="PANTHER" id="PTHR43660">
    <property type="entry name" value="DIPEPTIDYL CARBOXYPEPTIDASE"/>
    <property type="match status" value="1"/>
</dbReference>
<evidence type="ECO:0000256" key="3">
    <source>
        <dbReference type="ARBA" id="ARBA00022723"/>
    </source>
</evidence>
<dbReference type="InterPro" id="IPR024077">
    <property type="entry name" value="Neurolysin/TOP_dom2"/>
</dbReference>
<dbReference type="SUPFAM" id="SSF55486">
    <property type="entry name" value="Metalloproteases ('zincins'), catalytic domain"/>
    <property type="match status" value="1"/>
</dbReference>
<evidence type="ECO:0000259" key="8">
    <source>
        <dbReference type="Pfam" id="PF01432"/>
    </source>
</evidence>
<dbReference type="Proteomes" id="UP000540191">
    <property type="component" value="Unassembled WGS sequence"/>
</dbReference>
<name>A0A7W7M374_9MICC</name>
<dbReference type="PANTHER" id="PTHR43660:SF1">
    <property type="entry name" value="DIPEPTIDYL CARBOXYPEPTIDASE"/>
    <property type="match status" value="1"/>
</dbReference>